<dbReference type="Proteomes" id="UP000005045">
    <property type="component" value="Unassembled WGS sequence"/>
</dbReference>
<dbReference type="GO" id="GO:0043565">
    <property type="term" value="F:sequence-specific DNA binding"/>
    <property type="evidence" value="ECO:0007669"/>
    <property type="project" value="InterPro"/>
</dbReference>
<dbReference type="EMBL" id="ABLD01000002">
    <property type="protein sequence ID" value="EDT12300.1"/>
    <property type="molecule type" value="Genomic_DNA"/>
</dbReference>
<dbReference type="Pfam" id="PF01965">
    <property type="entry name" value="DJ-1_PfpI"/>
    <property type="match status" value="1"/>
</dbReference>
<dbReference type="InterPro" id="IPR002818">
    <property type="entry name" value="DJ-1/PfpI"/>
</dbReference>
<protein>
    <submittedName>
        <fullName evidence="4">Transcriptional regulator, AraC family</fullName>
    </submittedName>
</protein>
<feature type="domain" description="HTH araC/xylS-type" evidence="3">
    <location>
        <begin position="222"/>
        <end position="320"/>
    </location>
</feature>
<dbReference type="CDD" id="cd03138">
    <property type="entry name" value="GATase1_AraC_2"/>
    <property type="match status" value="1"/>
</dbReference>
<dbReference type="InterPro" id="IPR029062">
    <property type="entry name" value="Class_I_gatase-like"/>
</dbReference>
<evidence type="ECO:0000256" key="1">
    <source>
        <dbReference type="ARBA" id="ARBA00023015"/>
    </source>
</evidence>
<evidence type="ECO:0000259" key="3">
    <source>
        <dbReference type="PROSITE" id="PS01124"/>
    </source>
</evidence>
<dbReference type="InterPro" id="IPR052158">
    <property type="entry name" value="INH-QAR"/>
</dbReference>
<dbReference type="OrthoDB" id="9794896at2"/>
<evidence type="ECO:0000313" key="5">
    <source>
        <dbReference type="Proteomes" id="UP000005045"/>
    </source>
</evidence>
<keyword evidence="2" id="KW-0804">Transcription</keyword>
<proteinExistence type="predicted"/>
<dbReference type="SUPFAM" id="SSF46689">
    <property type="entry name" value="Homeodomain-like"/>
    <property type="match status" value="2"/>
</dbReference>
<dbReference type="PANTHER" id="PTHR43130:SF3">
    <property type="entry name" value="HTH-TYPE TRANSCRIPTIONAL REGULATOR RV1931C"/>
    <property type="match status" value="1"/>
</dbReference>
<reference evidence="4 5" key="1">
    <citation type="submission" date="2008-03" db="EMBL/GenBank/DDBJ databases">
        <title>Sequencing of the draft genome and assembly of Burkholderia graminis C4D1M.</title>
        <authorList>
            <consortium name="US DOE Joint Genome Institute (JGI-PGF)"/>
            <person name="Copeland A."/>
            <person name="Lucas S."/>
            <person name="Lapidus A."/>
            <person name="Glavina del Rio T."/>
            <person name="Dalin E."/>
            <person name="Tice H."/>
            <person name="Bruce D."/>
            <person name="Goodwin L."/>
            <person name="Pitluck S."/>
            <person name="Larimer F."/>
            <person name="Land M.L."/>
            <person name="Hauser L."/>
            <person name="Tiedje J."/>
            <person name="Richardson P."/>
        </authorList>
    </citation>
    <scope>NUCLEOTIDE SEQUENCE [LARGE SCALE GENOMIC DNA]</scope>
    <source>
        <strain evidence="5">ATCC 700544 / DSM 17151 / LMG 18924 / NCIMB 13744 / C4D1M</strain>
    </source>
</reference>
<dbReference type="SMART" id="SM00342">
    <property type="entry name" value="HTH_ARAC"/>
    <property type="match status" value="1"/>
</dbReference>
<comment type="caution">
    <text evidence="4">The sequence shown here is derived from an EMBL/GenBank/DDBJ whole genome shotgun (WGS) entry which is preliminary data.</text>
</comment>
<keyword evidence="5" id="KW-1185">Reference proteome</keyword>
<evidence type="ECO:0000256" key="2">
    <source>
        <dbReference type="ARBA" id="ARBA00023163"/>
    </source>
</evidence>
<organism evidence="4 5">
    <name type="scientific">Paraburkholderia graminis (strain ATCC 700544 / DSM 17151 / LMG 18924 / NCIMB 13744 / C4D1M)</name>
    <dbReference type="NCBI Taxonomy" id="396598"/>
    <lineage>
        <taxon>Bacteria</taxon>
        <taxon>Pseudomonadati</taxon>
        <taxon>Pseudomonadota</taxon>
        <taxon>Betaproteobacteria</taxon>
        <taxon>Burkholderiales</taxon>
        <taxon>Burkholderiaceae</taxon>
        <taxon>Paraburkholderia</taxon>
    </lineage>
</organism>
<dbReference type="Gene3D" id="3.40.50.880">
    <property type="match status" value="1"/>
</dbReference>
<sequence length="326" mass="36035">MASHPPIEIGIVEFPGAQLAAIHGLIDLFEVAERFAAQHHKEQTAFLRVSQWRPDAPGKAPVRSHNIARDANRSPAVLILPPRLGGPLSREDAVPFVDWLLSHHRAGATLASICGGAFLLGETGLLAGRSATTHWAHAEIFRQRFPDARLDTDKLVIDDGDIICAGGMMAWIDLGLKLVDRFLGPTIMAETARFLLVDPPGREQRYYSVFSPNLTHGDAAVLKVQHWLQATGAKDMALASLVSRAGLEERTFLRRFRKATGLTAIDYCQRLRVGKAREMLQFSNLPAETIAWEVGYGDAGAFRKIFNRVTGLTPGEYRRRFSVNRL</sequence>
<dbReference type="Pfam" id="PF12833">
    <property type="entry name" value="HTH_18"/>
    <property type="match status" value="1"/>
</dbReference>
<dbReference type="AlphaFoldDB" id="B1FUJ0"/>
<dbReference type="GO" id="GO:0003700">
    <property type="term" value="F:DNA-binding transcription factor activity"/>
    <property type="evidence" value="ECO:0007669"/>
    <property type="project" value="InterPro"/>
</dbReference>
<evidence type="ECO:0000313" key="4">
    <source>
        <dbReference type="EMBL" id="EDT12300.1"/>
    </source>
</evidence>
<dbReference type="PANTHER" id="PTHR43130">
    <property type="entry name" value="ARAC-FAMILY TRANSCRIPTIONAL REGULATOR"/>
    <property type="match status" value="1"/>
</dbReference>
<dbReference type="Gene3D" id="1.10.10.60">
    <property type="entry name" value="Homeodomain-like"/>
    <property type="match status" value="2"/>
</dbReference>
<dbReference type="SUPFAM" id="SSF52317">
    <property type="entry name" value="Class I glutamine amidotransferase-like"/>
    <property type="match status" value="1"/>
</dbReference>
<name>B1FUJ0_PARG4</name>
<dbReference type="PROSITE" id="PS01124">
    <property type="entry name" value="HTH_ARAC_FAMILY_2"/>
    <property type="match status" value="1"/>
</dbReference>
<dbReference type="InterPro" id="IPR009057">
    <property type="entry name" value="Homeodomain-like_sf"/>
</dbReference>
<keyword evidence="1" id="KW-0805">Transcription regulation</keyword>
<gene>
    <name evidence="4" type="ORF">BgramDRAFT_0864</name>
</gene>
<accession>B1FUJ0</accession>
<dbReference type="RefSeq" id="WP_006047424.1">
    <property type="nucleotide sequence ID" value="NZ_ABLD01000002.1"/>
</dbReference>
<dbReference type="InterPro" id="IPR018060">
    <property type="entry name" value="HTH_AraC"/>
</dbReference>